<dbReference type="Proteomes" id="UP001354989">
    <property type="component" value="Chromosome"/>
</dbReference>
<sequence>MNCKTALNLISAIFLTASMLACSQDSNLLPNEKGGITFSISETNHNFRHADVGEPKFILLSIKDMEGDYIYNMRKIDLFNMNGQYLTENIELPVADYTVEDFAVLDQDASIIYLTPKSGSEFEDYVSTPLPHSFSITPDNVNNVVLEVLPSDFGGLDKFGYAKFSLQIVKHLKLRPNSSDGKDARVDSWYGDENWGDREDLMIKNWTIDGRLSRTRAYLDFDFTDIPAGATIKKASLSLYHWPENTHSKLSGSNACWINRVTEAWGEGEITWNTQPSFTSVNRISMEASETDNEDYLDIDILPIVNDIVNSPAGSDGIMIQLKQESGYRALYFCSSDYHDPDKRPKLEVIYSY</sequence>
<feature type="chain" id="PRO_5045751638" description="Carbohydrate-binding module family 96 domain-containing protein" evidence="4">
    <location>
        <begin position="24"/>
        <end position="353"/>
    </location>
</feature>
<evidence type="ECO:0000313" key="7">
    <source>
        <dbReference type="Proteomes" id="UP001354989"/>
    </source>
</evidence>
<dbReference type="PROSITE" id="PS51257">
    <property type="entry name" value="PROKAR_LIPOPROTEIN"/>
    <property type="match status" value="1"/>
</dbReference>
<dbReference type="EMBL" id="AP025292">
    <property type="protein sequence ID" value="BDC97844.1"/>
    <property type="molecule type" value="Genomic_DNA"/>
</dbReference>
<dbReference type="Pfam" id="PF24517">
    <property type="entry name" value="CBM96"/>
    <property type="match status" value="1"/>
</dbReference>
<gene>
    <name evidence="6" type="ORF">PEPS_01250</name>
</gene>
<evidence type="ECO:0000256" key="3">
    <source>
        <dbReference type="ARBA" id="ARBA00022729"/>
    </source>
</evidence>
<organism evidence="6 7">
    <name type="scientific">Persicobacter psychrovividus</name>
    <dbReference type="NCBI Taxonomy" id="387638"/>
    <lineage>
        <taxon>Bacteria</taxon>
        <taxon>Pseudomonadati</taxon>
        <taxon>Bacteroidota</taxon>
        <taxon>Cytophagia</taxon>
        <taxon>Cytophagales</taxon>
        <taxon>Persicobacteraceae</taxon>
        <taxon>Persicobacter</taxon>
    </lineage>
</organism>
<evidence type="ECO:0000256" key="2">
    <source>
        <dbReference type="ARBA" id="ARBA00022525"/>
    </source>
</evidence>
<keyword evidence="3 4" id="KW-0732">Signal</keyword>
<dbReference type="NCBIfam" id="NF033679">
    <property type="entry name" value="DNRLRE_dom"/>
    <property type="match status" value="1"/>
</dbReference>
<evidence type="ECO:0000256" key="1">
    <source>
        <dbReference type="ARBA" id="ARBA00004613"/>
    </source>
</evidence>
<feature type="domain" description="Carbohydrate-binding module family 96" evidence="5">
    <location>
        <begin position="181"/>
        <end position="349"/>
    </location>
</feature>
<dbReference type="InterPro" id="IPR055372">
    <property type="entry name" value="CBM96"/>
</dbReference>
<evidence type="ECO:0000313" key="6">
    <source>
        <dbReference type="EMBL" id="BDC97844.1"/>
    </source>
</evidence>
<feature type="signal peptide" evidence="4">
    <location>
        <begin position="1"/>
        <end position="23"/>
    </location>
</feature>
<dbReference type="RefSeq" id="WP_338397382.1">
    <property type="nucleotide sequence ID" value="NZ_AP025292.1"/>
</dbReference>
<accession>A0ABN6L477</accession>
<evidence type="ECO:0000256" key="4">
    <source>
        <dbReference type="SAM" id="SignalP"/>
    </source>
</evidence>
<keyword evidence="2" id="KW-0964">Secreted</keyword>
<keyword evidence="7" id="KW-1185">Reference proteome</keyword>
<comment type="subcellular location">
    <subcellularLocation>
        <location evidence="1">Secreted</location>
    </subcellularLocation>
</comment>
<protein>
    <recommendedName>
        <fullName evidence="5">Carbohydrate-binding module family 96 domain-containing protein</fullName>
    </recommendedName>
</protein>
<evidence type="ECO:0000259" key="5">
    <source>
        <dbReference type="Pfam" id="PF24517"/>
    </source>
</evidence>
<proteinExistence type="predicted"/>
<reference evidence="6 7" key="1">
    <citation type="submission" date="2021-12" db="EMBL/GenBank/DDBJ databases">
        <title>Genome sequencing of bacteria with rrn-lacking chromosome and rrn-plasmid.</title>
        <authorList>
            <person name="Anda M."/>
            <person name="Iwasaki W."/>
        </authorList>
    </citation>
    <scope>NUCLEOTIDE SEQUENCE [LARGE SCALE GENOMIC DNA]</scope>
    <source>
        <strain evidence="6 7">NBRC 101262</strain>
    </source>
</reference>
<name>A0ABN6L477_9BACT</name>